<dbReference type="AlphaFoldDB" id="A0A667HEB1"/>
<keyword evidence="6" id="KW-1185">Reference proteome</keyword>
<feature type="domain" description="Acyl-CoA thioester hydrolase/bile acid-CoA amino acid N-acetyltransferase" evidence="3">
    <location>
        <begin position="54"/>
        <end position="178"/>
    </location>
</feature>
<dbReference type="Gene3D" id="3.40.50.1820">
    <property type="entry name" value="alpha/beta hydrolase"/>
    <property type="match status" value="2"/>
</dbReference>
<feature type="domain" description="BAAT/Acyl-CoA thioester hydrolase C-terminal" evidence="4">
    <location>
        <begin position="241"/>
        <end position="425"/>
    </location>
</feature>
<evidence type="ECO:0000259" key="4">
    <source>
        <dbReference type="Pfam" id="PF08840"/>
    </source>
</evidence>
<dbReference type="InterPro" id="IPR006862">
    <property type="entry name" value="Thio_Ohase/aa_AcTrfase"/>
</dbReference>
<evidence type="ECO:0000256" key="2">
    <source>
        <dbReference type="ARBA" id="ARBA00022832"/>
    </source>
</evidence>
<dbReference type="GO" id="GO:0047617">
    <property type="term" value="F:fatty acyl-CoA hydrolase activity"/>
    <property type="evidence" value="ECO:0007669"/>
    <property type="project" value="TreeGrafter"/>
</dbReference>
<evidence type="ECO:0000256" key="1">
    <source>
        <dbReference type="ARBA" id="ARBA00006538"/>
    </source>
</evidence>
<sequence length="681" mass="73785">MVASSAAILRASGLRRWGQLPGSPKLWSGGRVSWAPARRTASWSLEPAGRCGWDEPVRIAVRGLAPGQPVTLRASLRDEKGALFRAQARYQADAGGLLDLARAHALGGSFTGLEPMGLLWALEPEKPLVRLVKRDVQTPFAVELEVLEGHEPDAGRLLGRAVLERDFLRPGMRRVPVRAGRVRGTLFLPPGAGPFPGIIDLFGSGGGLCEYRASLLAGHGFAVLALAYFKFEDLPGYLDDVHLEYFEEAIDFMLQHPKVKGPGVGLLGFSKGGDLCLSMASFLKGITATVLINSCVANAISPLHYKDMFIPSLGSDPGKLVVTESGVLIFLDVWDNPLEELNYQSIIPLERAQGPFLFLVGLDDHNWNSEFYARIASERLQAHGKDRPQIIYYPGTGHCIEPPYFPLCRASVHTVLGQAILHGGDGPFPGLIDMFGDGGLNESRASLLACRGFATLALPFFGYEDLPPIMKDLNLDYFEEAAKFVQSHPKVKGPNIGVIGSGKGAELAFSMASFLPNIAAVVSINGCVSNTATALTCGRSILPGLPFNLDKISAMDSGAYDVKEALEDPLDPAYRESRIPLEKASAHFLFIVGEDDRHWKSSVYADIAVKHLTEHGKTNFTLLSYPNAGHRIDPPYSPFFSVYLDPVLGVPVLGGGQLKAHAVAQIESWKKILEFLHLHLG</sequence>
<feature type="domain" description="BAAT/Acyl-CoA thioester hydrolase C-terminal" evidence="4">
    <location>
        <begin position="474"/>
        <end position="681"/>
    </location>
</feature>
<dbReference type="Pfam" id="PF04775">
    <property type="entry name" value="Bile_Hydr_Trans"/>
    <property type="match status" value="1"/>
</dbReference>
<dbReference type="FunFam" id="2.60.40.2240:FF:000001">
    <property type="entry name" value="acyl-coenzyme A thioesterase 4"/>
    <property type="match status" value="1"/>
</dbReference>
<dbReference type="SUPFAM" id="SSF53474">
    <property type="entry name" value="alpha/beta-Hydrolases"/>
    <property type="match status" value="2"/>
</dbReference>
<evidence type="ECO:0000259" key="3">
    <source>
        <dbReference type="Pfam" id="PF04775"/>
    </source>
</evidence>
<protein>
    <submittedName>
        <fullName evidence="5">Acyl-coenzyme A thioesterase 1-like</fullName>
    </submittedName>
</protein>
<dbReference type="Pfam" id="PF08840">
    <property type="entry name" value="BAAT_C"/>
    <property type="match status" value="2"/>
</dbReference>
<dbReference type="Gene3D" id="2.60.40.2240">
    <property type="entry name" value="Acyl-CoA thioester hydrolase/BAAT N-terminal domain"/>
    <property type="match status" value="1"/>
</dbReference>
<dbReference type="PANTHER" id="PTHR10824:SF17">
    <property type="entry name" value="ACYL-COENZYME A THIOESTERASE 6"/>
    <property type="match status" value="1"/>
</dbReference>
<keyword evidence="2" id="KW-0276">Fatty acid metabolism</keyword>
<gene>
    <name evidence="5" type="primary">LOC115516656</name>
</gene>
<accession>A0A667HEB1</accession>
<dbReference type="PANTHER" id="PTHR10824">
    <property type="entry name" value="ACYL-COENZYME A THIOESTERASE-RELATED"/>
    <property type="match status" value="1"/>
</dbReference>
<reference evidence="5" key="2">
    <citation type="submission" date="2025-09" db="UniProtKB">
        <authorList>
            <consortium name="Ensembl"/>
        </authorList>
    </citation>
    <scope>IDENTIFICATION</scope>
</reference>
<dbReference type="InterPro" id="IPR042490">
    <property type="entry name" value="Thio_Ohase/BAAT_N"/>
</dbReference>
<organism evidence="5 6">
    <name type="scientific">Lynx canadensis</name>
    <name type="common">Canada lynx</name>
    <name type="synonym">Felis canadensis</name>
    <dbReference type="NCBI Taxonomy" id="61383"/>
    <lineage>
        <taxon>Eukaryota</taxon>
        <taxon>Metazoa</taxon>
        <taxon>Chordata</taxon>
        <taxon>Craniata</taxon>
        <taxon>Vertebrata</taxon>
        <taxon>Euteleostomi</taxon>
        <taxon>Mammalia</taxon>
        <taxon>Eutheria</taxon>
        <taxon>Laurasiatheria</taxon>
        <taxon>Carnivora</taxon>
        <taxon>Feliformia</taxon>
        <taxon>Felidae</taxon>
        <taxon>Felinae</taxon>
        <taxon>Lynx</taxon>
    </lineage>
</organism>
<comment type="similarity">
    <text evidence="1">Belongs to the C/M/P thioester hydrolase family.</text>
</comment>
<dbReference type="FunFam" id="3.40.50.1820:FF:000024">
    <property type="entry name" value="acyl-coenzyme A thioesterase 4"/>
    <property type="match status" value="2"/>
</dbReference>
<reference evidence="5" key="1">
    <citation type="submission" date="2025-08" db="UniProtKB">
        <authorList>
            <consortium name="Ensembl"/>
        </authorList>
    </citation>
    <scope>IDENTIFICATION</scope>
</reference>
<name>A0A667HEB1_LYNCA</name>
<evidence type="ECO:0000313" key="6">
    <source>
        <dbReference type="Proteomes" id="UP000472241"/>
    </source>
</evidence>
<dbReference type="Ensembl" id="ENSLCNT00005010690.1">
    <property type="protein sequence ID" value="ENSLCNP00005009525.1"/>
    <property type="gene ID" value="ENSLCNG00005006232.1"/>
</dbReference>
<dbReference type="InterPro" id="IPR014940">
    <property type="entry name" value="BAAT_C"/>
</dbReference>
<keyword evidence="2" id="KW-0443">Lipid metabolism</keyword>
<dbReference type="GO" id="GO:0006631">
    <property type="term" value="P:fatty acid metabolic process"/>
    <property type="evidence" value="ECO:0007669"/>
    <property type="project" value="UniProtKB-KW"/>
</dbReference>
<dbReference type="InterPro" id="IPR029058">
    <property type="entry name" value="AB_hydrolase_fold"/>
</dbReference>
<evidence type="ECO:0000313" key="5">
    <source>
        <dbReference type="Ensembl" id="ENSLCNP00005009525.1"/>
    </source>
</evidence>
<dbReference type="GO" id="GO:0006637">
    <property type="term" value="P:acyl-CoA metabolic process"/>
    <property type="evidence" value="ECO:0007669"/>
    <property type="project" value="TreeGrafter"/>
</dbReference>
<proteinExistence type="inferred from homology"/>
<dbReference type="Proteomes" id="UP000472241">
    <property type="component" value="Unplaced"/>
</dbReference>